<dbReference type="SMART" id="SM00220">
    <property type="entry name" value="S_TKc"/>
    <property type="match status" value="1"/>
</dbReference>
<dbReference type="PROSITE" id="PS50011">
    <property type="entry name" value="PROTEIN_KINASE_DOM"/>
    <property type="match status" value="1"/>
</dbReference>
<reference evidence="9 10" key="1">
    <citation type="journal article" date="2020" name="Genomics">
        <title>Complete, high-quality genomes from long-read metagenomic sequencing of two wolf lichen thalli reveals enigmatic genome architecture.</title>
        <authorList>
            <person name="McKenzie S.K."/>
            <person name="Walston R.F."/>
            <person name="Allen J.L."/>
        </authorList>
    </citation>
    <scope>NUCLEOTIDE SEQUENCE [LARGE SCALE GENOMIC DNA]</scope>
    <source>
        <strain evidence="9">WasteWater1</strain>
    </source>
</reference>
<evidence type="ECO:0000256" key="3">
    <source>
        <dbReference type="ARBA" id="ARBA00022741"/>
    </source>
</evidence>
<dbReference type="Pfam" id="PF00069">
    <property type="entry name" value="Pkinase"/>
    <property type="match status" value="1"/>
</dbReference>
<dbReference type="AlphaFoldDB" id="A0A8H6FJW4"/>
<dbReference type="GO" id="GO:0000776">
    <property type="term" value="C:kinetochore"/>
    <property type="evidence" value="ECO:0007669"/>
    <property type="project" value="TreeGrafter"/>
</dbReference>
<dbReference type="EMBL" id="JACCJB010000002">
    <property type="protein sequence ID" value="KAF6229879.1"/>
    <property type="molecule type" value="Genomic_DNA"/>
</dbReference>
<feature type="domain" description="Protein kinase" evidence="8">
    <location>
        <begin position="67"/>
        <end position="348"/>
    </location>
</feature>
<dbReference type="GO" id="GO:0005737">
    <property type="term" value="C:cytoplasm"/>
    <property type="evidence" value="ECO:0007669"/>
    <property type="project" value="TreeGrafter"/>
</dbReference>
<feature type="compositionally biased region" description="Polar residues" evidence="7">
    <location>
        <begin position="1"/>
        <end position="12"/>
    </location>
</feature>
<feature type="region of interest" description="Disordered" evidence="7">
    <location>
        <begin position="476"/>
        <end position="506"/>
    </location>
</feature>
<keyword evidence="1" id="KW-0723">Serine/threonine-protein kinase</keyword>
<dbReference type="SUPFAM" id="SSF82615">
    <property type="entry name" value="Polo-box domain"/>
    <property type="match status" value="2"/>
</dbReference>
<evidence type="ECO:0000313" key="9">
    <source>
        <dbReference type="EMBL" id="KAF6229879.1"/>
    </source>
</evidence>
<evidence type="ECO:0000259" key="8">
    <source>
        <dbReference type="PROSITE" id="PS50011"/>
    </source>
</evidence>
<dbReference type="GO" id="GO:0005634">
    <property type="term" value="C:nucleus"/>
    <property type="evidence" value="ECO:0007669"/>
    <property type="project" value="TreeGrafter"/>
</dbReference>
<organism evidence="9 10">
    <name type="scientific">Letharia lupina</name>
    <dbReference type="NCBI Taxonomy" id="560253"/>
    <lineage>
        <taxon>Eukaryota</taxon>
        <taxon>Fungi</taxon>
        <taxon>Dikarya</taxon>
        <taxon>Ascomycota</taxon>
        <taxon>Pezizomycotina</taxon>
        <taxon>Lecanoromycetes</taxon>
        <taxon>OSLEUM clade</taxon>
        <taxon>Lecanoromycetidae</taxon>
        <taxon>Lecanorales</taxon>
        <taxon>Lecanorineae</taxon>
        <taxon>Parmeliaceae</taxon>
        <taxon>Letharia</taxon>
    </lineage>
</organism>
<keyword evidence="10" id="KW-1185">Reference proteome</keyword>
<dbReference type="CDD" id="cd13117">
    <property type="entry name" value="POLO_box_2"/>
    <property type="match status" value="1"/>
</dbReference>
<name>A0A8H6FJW4_9LECA</name>
<dbReference type="Gene3D" id="3.30.200.20">
    <property type="entry name" value="Phosphorylase Kinase, domain 1"/>
    <property type="match status" value="1"/>
</dbReference>
<dbReference type="RefSeq" id="XP_037157136.1">
    <property type="nucleotide sequence ID" value="XM_037295135.1"/>
</dbReference>
<dbReference type="GO" id="GO:0005524">
    <property type="term" value="F:ATP binding"/>
    <property type="evidence" value="ECO:0007669"/>
    <property type="project" value="UniProtKB-UniRule"/>
</dbReference>
<dbReference type="InterPro" id="IPR033701">
    <property type="entry name" value="POLO_box_1"/>
</dbReference>
<accession>A0A8H6FJW4</accession>
<evidence type="ECO:0000256" key="4">
    <source>
        <dbReference type="ARBA" id="ARBA00022777"/>
    </source>
</evidence>
<protein>
    <recommendedName>
        <fullName evidence="8">Protein kinase domain-containing protein</fullName>
    </recommendedName>
</protein>
<feature type="compositionally biased region" description="Acidic residues" evidence="7">
    <location>
        <begin position="878"/>
        <end position="887"/>
    </location>
</feature>
<gene>
    <name evidence="9" type="ORF">HO133_004216</name>
</gene>
<feature type="region of interest" description="Disordered" evidence="7">
    <location>
        <begin position="1"/>
        <end position="25"/>
    </location>
</feature>
<dbReference type="Proteomes" id="UP000593566">
    <property type="component" value="Unassembled WGS sequence"/>
</dbReference>
<feature type="region of interest" description="Disordered" evidence="7">
    <location>
        <begin position="660"/>
        <end position="682"/>
    </location>
</feature>
<dbReference type="InterPro" id="IPR033695">
    <property type="entry name" value="POLO_box_2"/>
</dbReference>
<feature type="region of interest" description="Disordered" evidence="7">
    <location>
        <begin position="605"/>
        <end position="625"/>
    </location>
</feature>
<keyword evidence="3 6" id="KW-0547">Nucleotide-binding</keyword>
<dbReference type="SUPFAM" id="SSF56112">
    <property type="entry name" value="Protein kinase-like (PK-like)"/>
    <property type="match status" value="1"/>
</dbReference>
<dbReference type="FunFam" id="3.30.1120.30:FF:000004">
    <property type="entry name" value="Serine/threonine-protein kinase"/>
    <property type="match status" value="1"/>
</dbReference>
<sequence length="1058" mass="117314">MAALSPRSTNIQARPKLSKLKEKELADEEAKRAEAAKKALKEKDYAPAPPEWVLQPPITKGGLAEKFRTGKCLGKGGFAICYEGELRNKGRGAGKTIFALKIVKTYMSLKKMEDKVDLELMSQFRTELQIHAKMRHPNIVEFHRAFTFKDSTYVVLELCSNGSIMDMVKKRRCLTLPEVRRLTVQLCGAIKYMHARNVIHRDLKMGNLFLDHDMNLKIGDFGLAAVLVSKHEYQGLYDQKSRRTTLCGTPNYIAPEILEKGKGGHDHKVDIWAIGVIMFAMLVGQPPFQAASQNEIYRKARGVEYDWPEKNKHFNDIPEEAKDLVARLLKVDAEERPDPDQVVGHPFFSMHGGDAMPMVMEEYFCREFPHYLDRKASPRGDVMLKGTERLSLRSLARQCGVGCLPGDREPQVAVGGDVDLSLYKECQAEEDSGNAPVVPLPKDMVYTSKFASSSSPNSEANDSSQSTLINSHVVEGADTSRSSAAISQSSTAVAETMSNRSVPERPRRALIPSHAATLRAAHVSSGTQLKQILEHAGPNDSAVRTKASANASVRARRGLLNELPVRPTLNASSGGGLEAKALARNPRATRAKKVHVLDEEMVDPPVAPKARRPPTKDHCVDHAYSNPDVKTQDMAARSRARIASNVQKEMADVVPLTRTMSSEMTSNRARKRSDSPRPENALIGPDEVLECLPESKPDDVLRQLQRLHNELEISLKELTRGKAHSQVEDFDVRSQNFKQRPVVVKWVDYTNKFGIGYILANGTVGCVFKGDETSNPTCVVVAGAEDHLKKRNVAKYREKKQMVHAKGAPIEFIENCGLDGLKRVLVPASQYQVPVSDAGVADKLAPRRDIHDYEKRRKLCLWDKFGKYMTQSLGKSEEIDENSPEEADSSRSRRNNVAGPFVKFYQRLGNVGIWGFGDGSFQFNFPDHTKIVVSGDGTWLDFYHLPIQAAKALKTGRILEAGALAARSVLCYPTSVMLSGSYRGHEFKELVRENELDAKTVFVRDVVGLWAKEGGLGCMGRKEGVKWEGMLEEGGKLVWVTVGAKGGDTRYEMPATGT</sequence>
<dbReference type="GeneID" id="59332625"/>
<dbReference type="CDD" id="cd13118">
    <property type="entry name" value="POLO_box_1"/>
    <property type="match status" value="1"/>
</dbReference>
<dbReference type="Gene3D" id="1.10.510.10">
    <property type="entry name" value="Transferase(Phosphotransferase) domain 1"/>
    <property type="match status" value="1"/>
</dbReference>
<dbReference type="InterPro" id="IPR000719">
    <property type="entry name" value="Prot_kinase_dom"/>
</dbReference>
<proteinExistence type="predicted"/>
<dbReference type="FunFam" id="1.10.510.10:FF:000652">
    <property type="entry name" value="Serine/threonine-protein kinase"/>
    <property type="match status" value="1"/>
</dbReference>
<evidence type="ECO:0000256" key="1">
    <source>
        <dbReference type="ARBA" id="ARBA00022527"/>
    </source>
</evidence>
<comment type="caution">
    <text evidence="9">The sequence shown here is derived from an EMBL/GenBank/DDBJ whole genome shotgun (WGS) entry which is preliminary data.</text>
</comment>
<dbReference type="PROSITE" id="PS00108">
    <property type="entry name" value="PROTEIN_KINASE_ST"/>
    <property type="match status" value="1"/>
</dbReference>
<dbReference type="GO" id="GO:0007052">
    <property type="term" value="P:mitotic spindle organization"/>
    <property type="evidence" value="ECO:0007669"/>
    <property type="project" value="TreeGrafter"/>
</dbReference>
<evidence type="ECO:0000256" key="7">
    <source>
        <dbReference type="SAM" id="MobiDB-lite"/>
    </source>
</evidence>
<feature type="binding site" evidence="6">
    <location>
        <position position="101"/>
    </location>
    <ligand>
        <name>ATP</name>
        <dbReference type="ChEBI" id="CHEBI:30616"/>
    </ligand>
</feature>
<evidence type="ECO:0000256" key="2">
    <source>
        <dbReference type="ARBA" id="ARBA00022679"/>
    </source>
</evidence>
<dbReference type="PANTHER" id="PTHR24345:SF0">
    <property type="entry name" value="CELL CYCLE SERINE_THREONINE-PROTEIN KINASE CDC5_MSD2"/>
    <property type="match status" value="1"/>
</dbReference>
<dbReference type="InterPro" id="IPR011009">
    <property type="entry name" value="Kinase-like_dom_sf"/>
</dbReference>
<dbReference type="PROSITE" id="PS00107">
    <property type="entry name" value="PROTEIN_KINASE_ATP"/>
    <property type="match status" value="1"/>
</dbReference>
<evidence type="ECO:0000256" key="6">
    <source>
        <dbReference type="PROSITE-ProRule" id="PRU10141"/>
    </source>
</evidence>
<keyword evidence="2" id="KW-0808">Transferase</keyword>
<dbReference type="PANTHER" id="PTHR24345">
    <property type="entry name" value="SERINE/THREONINE-PROTEIN KINASE PLK"/>
    <property type="match status" value="1"/>
</dbReference>
<dbReference type="InterPro" id="IPR008271">
    <property type="entry name" value="Ser/Thr_kinase_AS"/>
</dbReference>
<keyword evidence="4" id="KW-0418">Kinase</keyword>
<dbReference type="GO" id="GO:0004674">
    <property type="term" value="F:protein serine/threonine kinase activity"/>
    <property type="evidence" value="ECO:0007669"/>
    <property type="project" value="UniProtKB-KW"/>
</dbReference>
<dbReference type="GO" id="GO:0000922">
    <property type="term" value="C:spindle pole"/>
    <property type="evidence" value="ECO:0007669"/>
    <property type="project" value="TreeGrafter"/>
</dbReference>
<evidence type="ECO:0000313" key="10">
    <source>
        <dbReference type="Proteomes" id="UP000593566"/>
    </source>
</evidence>
<dbReference type="CDD" id="cd14099">
    <property type="entry name" value="STKc_PLK"/>
    <property type="match status" value="1"/>
</dbReference>
<dbReference type="GO" id="GO:0005816">
    <property type="term" value="C:spindle pole body"/>
    <property type="evidence" value="ECO:0007669"/>
    <property type="project" value="TreeGrafter"/>
</dbReference>
<dbReference type="InterPro" id="IPR036947">
    <property type="entry name" value="POLO_box_dom_sf"/>
</dbReference>
<keyword evidence="5 6" id="KW-0067">ATP-binding</keyword>
<feature type="region of interest" description="Disordered" evidence="7">
    <location>
        <begin position="875"/>
        <end position="894"/>
    </location>
</feature>
<dbReference type="Gene3D" id="3.30.1120.30">
    <property type="entry name" value="POLO box domain"/>
    <property type="match status" value="2"/>
</dbReference>
<dbReference type="InterPro" id="IPR017441">
    <property type="entry name" value="Protein_kinase_ATP_BS"/>
</dbReference>
<feature type="compositionally biased region" description="Low complexity" evidence="7">
    <location>
        <begin position="480"/>
        <end position="494"/>
    </location>
</feature>
<evidence type="ECO:0000256" key="5">
    <source>
        <dbReference type="ARBA" id="ARBA00022840"/>
    </source>
</evidence>